<accession>A0A7J4XI96</accession>
<dbReference type="Proteomes" id="UP000422221">
    <property type="component" value="Unassembled WGS sequence"/>
</dbReference>
<evidence type="ECO:0000313" key="2">
    <source>
        <dbReference type="EMBL" id="KAA3764610.1"/>
    </source>
</evidence>
<proteinExistence type="predicted"/>
<reference evidence="2 3" key="1">
    <citation type="journal article" date="2019" name="Nat. Med.">
        <title>A library of human gut bacterial isolates paired with longitudinal multiomics data enables mechanistic microbiome research.</title>
        <authorList>
            <person name="Poyet M."/>
            <person name="Groussin M."/>
            <person name="Gibbons S.M."/>
            <person name="Avila-Pacheco J."/>
            <person name="Jiang X."/>
            <person name="Kearney S.M."/>
            <person name="Perrotta A.R."/>
            <person name="Berdy B."/>
            <person name="Zhao S."/>
            <person name="Lieberman T.D."/>
            <person name="Swanson P.K."/>
            <person name="Smith M."/>
            <person name="Roesemann S."/>
            <person name="Alexander J.E."/>
            <person name="Rich S.A."/>
            <person name="Livny J."/>
            <person name="Vlamakis H."/>
            <person name="Clish C."/>
            <person name="Bullock K."/>
            <person name="Deik A."/>
            <person name="Scott J."/>
            <person name="Pierce K.A."/>
            <person name="Xavier R.J."/>
            <person name="Alm E.J."/>
        </authorList>
    </citation>
    <scope>NUCLEOTIDE SEQUENCE [LARGE SCALE GENOMIC DNA]</scope>
    <source>
        <strain evidence="2 3">BIOML-A10</strain>
    </source>
</reference>
<evidence type="ECO:0000256" key="1">
    <source>
        <dbReference type="SAM" id="MobiDB-lite"/>
    </source>
</evidence>
<gene>
    <name evidence="2" type="ORF">F3F73_12205</name>
</gene>
<organism evidence="2 3">
    <name type="scientific">Bacteroides salyersiae</name>
    <dbReference type="NCBI Taxonomy" id="291644"/>
    <lineage>
        <taxon>Bacteria</taxon>
        <taxon>Pseudomonadati</taxon>
        <taxon>Bacteroidota</taxon>
        <taxon>Bacteroidia</taxon>
        <taxon>Bacteroidales</taxon>
        <taxon>Bacteroidaceae</taxon>
        <taxon>Bacteroides</taxon>
    </lineage>
</organism>
<feature type="compositionally biased region" description="Acidic residues" evidence="1">
    <location>
        <begin position="151"/>
        <end position="162"/>
    </location>
</feature>
<sequence length="301" mass="33113">MEEITQANGKSNQRMIYEAIRKIALGRSIERIDMAPSGTPGVGTARMVHGYVAKVHNNPNDEEYEEYAGTIDVREFPDETASSEPIIHKGVLLSGLQDNSGGFLIIPLLYSDVTIVMDAATHYTYVLNYSHAQIIQLTAHEETSIGVRETEELDPDDNDSPDYNELPATGNETMTKYTASEIQTIAKNKDGKQAEVNITPKSILHKLDKSEVSQTGNRLEQKVGSTSVTIQDKKVTIGEESANEPLVLGNQLAQLMLEFLTECSKITTPTLMGTMPALNIPNFTSLTSKIQNFLSKTAYTK</sequence>
<dbReference type="RefSeq" id="WP_130058305.1">
    <property type="nucleotide sequence ID" value="NZ_RCXT01000003.1"/>
</dbReference>
<dbReference type="AlphaFoldDB" id="A0A7J4XI96"/>
<feature type="region of interest" description="Disordered" evidence="1">
    <location>
        <begin position="149"/>
        <end position="170"/>
    </location>
</feature>
<evidence type="ECO:0000313" key="3">
    <source>
        <dbReference type="Proteomes" id="UP000422221"/>
    </source>
</evidence>
<protein>
    <submittedName>
        <fullName evidence="2">Uncharacterized protein</fullName>
    </submittedName>
</protein>
<name>A0A7J4XI96_9BACE</name>
<comment type="caution">
    <text evidence="2">The sequence shown here is derived from an EMBL/GenBank/DDBJ whole genome shotgun (WGS) entry which is preliminary data.</text>
</comment>
<dbReference type="EMBL" id="VWMK01000011">
    <property type="protein sequence ID" value="KAA3764610.1"/>
    <property type="molecule type" value="Genomic_DNA"/>
</dbReference>